<protein>
    <submittedName>
        <fullName evidence="1">Uncharacterized protein</fullName>
    </submittedName>
</protein>
<name>A0A414H387_BACT4</name>
<evidence type="ECO:0000313" key="2">
    <source>
        <dbReference type="Proteomes" id="UP000284785"/>
    </source>
</evidence>
<dbReference type="RefSeq" id="WP_070782543.1">
    <property type="nucleotide sequence ID" value="NZ_JABFIC010000054.1"/>
</dbReference>
<proteinExistence type="predicted"/>
<organism evidence="1 2">
    <name type="scientific">Bacteroides thetaiotaomicron</name>
    <dbReference type="NCBI Taxonomy" id="818"/>
    <lineage>
        <taxon>Bacteria</taxon>
        <taxon>Pseudomonadati</taxon>
        <taxon>Bacteroidota</taxon>
        <taxon>Bacteroidia</taxon>
        <taxon>Bacteroidales</taxon>
        <taxon>Bacteroidaceae</taxon>
        <taxon>Bacteroides</taxon>
    </lineage>
</organism>
<gene>
    <name evidence="1" type="ORF">DW780_28890</name>
</gene>
<dbReference type="EMBL" id="QSJP01000075">
    <property type="protein sequence ID" value="RHD77630.1"/>
    <property type="molecule type" value="Genomic_DNA"/>
</dbReference>
<accession>A0A414H387</accession>
<dbReference type="AlphaFoldDB" id="A0A414H387"/>
<evidence type="ECO:0000313" key="1">
    <source>
        <dbReference type="EMBL" id="RHD77630.1"/>
    </source>
</evidence>
<comment type="caution">
    <text evidence="1">The sequence shown here is derived from an EMBL/GenBank/DDBJ whole genome shotgun (WGS) entry which is preliminary data.</text>
</comment>
<sequence length="233" mass="27026">MRKYKYTKETLDVALEELQSENVVQRKKCINFISMASRSELFGKTCDTLSVQTWFLSSENREKLIRVLHQETEEKLLWEYLLILLMVCERYIDHGCYAKDFAKESSCVEFKQRAYEIAKQYAHHSSAIVRQMSGSIIGYMGDNDVWDIFCNVMLKKRDLLTISHITLGIRRHCTGVANGDNHFFGGTMTNNQRIDILNSLRLVYQKSSNKSIKGMCLRTIEELENTKEVANKA</sequence>
<reference evidence="1 2" key="1">
    <citation type="submission" date="2018-08" db="EMBL/GenBank/DDBJ databases">
        <title>A genome reference for cultivated species of the human gut microbiota.</title>
        <authorList>
            <person name="Zou Y."/>
            <person name="Xue W."/>
            <person name="Luo G."/>
        </authorList>
    </citation>
    <scope>NUCLEOTIDE SEQUENCE [LARGE SCALE GENOMIC DNA]</scope>
    <source>
        <strain evidence="1 2">AM30-26</strain>
    </source>
</reference>
<dbReference type="Proteomes" id="UP000284785">
    <property type="component" value="Unassembled WGS sequence"/>
</dbReference>